<protein>
    <recommendedName>
        <fullName evidence="1">AB hydrolase-1 domain-containing protein</fullName>
    </recommendedName>
</protein>
<accession>A0AAD4CDL2</accession>
<keyword evidence="3" id="KW-1185">Reference proteome</keyword>
<organism evidence="2 3">
    <name type="scientific">Aspergillus nanangensis</name>
    <dbReference type="NCBI Taxonomy" id="2582783"/>
    <lineage>
        <taxon>Eukaryota</taxon>
        <taxon>Fungi</taxon>
        <taxon>Dikarya</taxon>
        <taxon>Ascomycota</taxon>
        <taxon>Pezizomycotina</taxon>
        <taxon>Eurotiomycetes</taxon>
        <taxon>Eurotiomycetidae</taxon>
        <taxon>Eurotiales</taxon>
        <taxon>Aspergillaceae</taxon>
        <taxon>Aspergillus</taxon>
        <taxon>Aspergillus subgen. Circumdati</taxon>
    </lineage>
</organism>
<dbReference type="Gene3D" id="3.40.50.1820">
    <property type="entry name" value="alpha/beta hydrolase"/>
    <property type="match status" value="1"/>
</dbReference>
<name>A0AAD4CDL2_ASPNN</name>
<reference evidence="2" key="1">
    <citation type="journal article" date="2019" name="Beilstein J. Org. Chem.">
        <title>Nanangenines: drimane sesquiterpenoids as the dominant metabolite cohort of a novel Australian fungus, Aspergillus nanangensis.</title>
        <authorList>
            <person name="Lacey H.J."/>
            <person name="Gilchrist C.L.M."/>
            <person name="Crombie A."/>
            <person name="Kalaitzis J.A."/>
            <person name="Vuong D."/>
            <person name="Rutledge P.J."/>
            <person name="Turner P."/>
            <person name="Pitt J.I."/>
            <person name="Lacey E."/>
            <person name="Chooi Y.H."/>
            <person name="Piggott A.M."/>
        </authorList>
    </citation>
    <scope>NUCLEOTIDE SEQUENCE</scope>
    <source>
        <strain evidence="2">MST-FP2251</strain>
    </source>
</reference>
<dbReference type="Proteomes" id="UP001194746">
    <property type="component" value="Unassembled WGS sequence"/>
</dbReference>
<dbReference type="InterPro" id="IPR029058">
    <property type="entry name" value="AB_hydrolase_fold"/>
</dbReference>
<dbReference type="InterPro" id="IPR000073">
    <property type="entry name" value="AB_hydrolase_1"/>
</dbReference>
<sequence length="223" mass="25051">MDKKFTVCTFDRRQTNASRVSDPKQMNLAQQARDIISICKALGREKLCIFGNSGGGVIALQFAVSYPEWLDRVIVHEAPTTALLDDSTYHLDRTPMILDTYQKLGPDAAFAAFFTELKGFAGDGPTGEKPDLDDQKNFWENEFLQFTIYCPDLRRIVKNQVSIATAAGWKSADAFYARTTIQQAEILGCPRFMFPGHHNGYEEEPIPFSEDLINALDSLKKTI</sequence>
<dbReference type="SUPFAM" id="SSF53474">
    <property type="entry name" value="alpha/beta-Hydrolases"/>
    <property type="match status" value="1"/>
</dbReference>
<gene>
    <name evidence="2" type="ORF">FE257_001712</name>
</gene>
<dbReference type="AlphaFoldDB" id="A0AAD4CDL2"/>
<proteinExistence type="predicted"/>
<comment type="caution">
    <text evidence="2">The sequence shown here is derived from an EMBL/GenBank/DDBJ whole genome shotgun (WGS) entry which is preliminary data.</text>
</comment>
<reference evidence="2" key="2">
    <citation type="submission" date="2020-02" db="EMBL/GenBank/DDBJ databases">
        <authorList>
            <person name="Gilchrist C.L.M."/>
            <person name="Chooi Y.-H."/>
        </authorList>
    </citation>
    <scope>NUCLEOTIDE SEQUENCE</scope>
    <source>
        <strain evidence="2">MST-FP2251</strain>
    </source>
</reference>
<evidence type="ECO:0000313" key="3">
    <source>
        <dbReference type="Proteomes" id="UP001194746"/>
    </source>
</evidence>
<evidence type="ECO:0000259" key="1">
    <source>
        <dbReference type="Pfam" id="PF00561"/>
    </source>
</evidence>
<evidence type="ECO:0000313" key="2">
    <source>
        <dbReference type="EMBL" id="KAF9884524.1"/>
    </source>
</evidence>
<dbReference type="Pfam" id="PF00561">
    <property type="entry name" value="Abhydrolase_1"/>
    <property type="match status" value="1"/>
</dbReference>
<feature type="domain" description="AB hydrolase-1" evidence="1">
    <location>
        <begin position="4"/>
        <end position="85"/>
    </location>
</feature>
<dbReference type="EMBL" id="VCAU01000120">
    <property type="protein sequence ID" value="KAF9884524.1"/>
    <property type="molecule type" value="Genomic_DNA"/>
</dbReference>